<evidence type="ECO:0000313" key="1">
    <source>
        <dbReference type="EMBL" id="KDR74303.1"/>
    </source>
</evidence>
<keyword evidence="2" id="KW-1185">Reference proteome</keyword>
<dbReference type="OrthoDB" id="3254719at2759"/>
<gene>
    <name evidence="1" type="ORF">GALMADRAFT_250104</name>
</gene>
<dbReference type="Proteomes" id="UP000027222">
    <property type="component" value="Unassembled WGS sequence"/>
</dbReference>
<name>A0A067T5K6_GALM3</name>
<accession>A0A067T5K6</accession>
<evidence type="ECO:0000313" key="2">
    <source>
        <dbReference type="Proteomes" id="UP000027222"/>
    </source>
</evidence>
<protein>
    <submittedName>
        <fullName evidence="1">Uncharacterized protein</fullName>
    </submittedName>
</protein>
<reference evidence="2" key="1">
    <citation type="journal article" date="2014" name="Proc. Natl. Acad. Sci. U.S.A.">
        <title>Extensive sampling of basidiomycete genomes demonstrates inadequacy of the white-rot/brown-rot paradigm for wood decay fungi.</title>
        <authorList>
            <person name="Riley R."/>
            <person name="Salamov A.A."/>
            <person name="Brown D.W."/>
            <person name="Nagy L.G."/>
            <person name="Floudas D."/>
            <person name="Held B.W."/>
            <person name="Levasseur A."/>
            <person name="Lombard V."/>
            <person name="Morin E."/>
            <person name="Otillar R."/>
            <person name="Lindquist E.A."/>
            <person name="Sun H."/>
            <person name="LaButti K.M."/>
            <person name="Schmutz J."/>
            <person name="Jabbour D."/>
            <person name="Luo H."/>
            <person name="Baker S.E."/>
            <person name="Pisabarro A.G."/>
            <person name="Walton J.D."/>
            <person name="Blanchette R.A."/>
            <person name="Henrissat B."/>
            <person name="Martin F."/>
            <person name="Cullen D."/>
            <person name="Hibbett D.S."/>
            <person name="Grigoriev I.V."/>
        </authorList>
    </citation>
    <scope>NUCLEOTIDE SEQUENCE [LARGE SCALE GENOMIC DNA]</scope>
    <source>
        <strain evidence="2">CBS 339.88</strain>
    </source>
</reference>
<sequence length="64" mass="7666">MPLFLKGYKLEMTKINETFNVHPPDIPQDWITPLIECIPRDAYKFIGNGYEKDKRLNVMINWLR</sequence>
<organism evidence="1 2">
    <name type="scientific">Galerina marginata (strain CBS 339.88)</name>
    <dbReference type="NCBI Taxonomy" id="685588"/>
    <lineage>
        <taxon>Eukaryota</taxon>
        <taxon>Fungi</taxon>
        <taxon>Dikarya</taxon>
        <taxon>Basidiomycota</taxon>
        <taxon>Agaricomycotina</taxon>
        <taxon>Agaricomycetes</taxon>
        <taxon>Agaricomycetidae</taxon>
        <taxon>Agaricales</taxon>
        <taxon>Agaricineae</taxon>
        <taxon>Strophariaceae</taxon>
        <taxon>Galerina</taxon>
    </lineage>
</organism>
<proteinExistence type="predicted"/>
<dbReference type="HOGENOM" id="CLU_2867790_0_0_1"/>
<dbReference type="EMBL" id="KL142383">
    <property type="protein sequence ID" value="KDR74303.1"/>
    <property type="molecule type" value="Genomic_DNA"/>
</dbReference>
<dbReference type="AlphaFoldDB" id="A0A067T5K6"/>